<keyword evidence="7" id="KW-0067">ATP-binding</keyword>
<dbReference type="Gene3D" id="1.10.287.130">
    <property type="match status" value="2"/>
</dbReference>
<keyword evidence="7" id="KW-0547">Nucleotide-binding</keyword>
<gene>
    <name evidence="7" type="ORF">LZC94_35805</name>
</gene>
<feature type="modified residue" description="4-aspartylphosphate" evidence="4">
    <location>
        <position position="544"/>
    </location>
</feature>
<evidence type="ECO:0000313" key="7">
    <source>
        <dbReference type="EMBL" id="WXB13198.1"/>
    </source>
</evidence>
<dbReference type="InterPro" id="IPR036890">
    <property type="entry name" value="HATPase_C_sf"/>
</dbReference>
<dbReference type="EC" id="2.7.13.3" evidence="2"/>
<dbReference type="Gene3D" id="3.30.565.10">
    <property type="entry name" value="Histidine kinase-like ATPase, C-terminal domain"/>
    <property type="match status" value="2"/>
</dbReference>
<feature type="domain" description="Histidine kinase" evidence="5">
    <location>
        <begin position="644"/>
        <end position="862"/>
    </location>
</feature>
<feature type="domain" description="Response regulatory" evidence="6">
    <location>
        <begin position="496"/>
        <end position="611"/>
    </location>
</feature>
<dbReference type="PRINTS" id="PR00344">
    <property type="entry name" value="BCTRLSENSOR"/>
</dbReference>
<comment type="catalytic activity">
    <reaction evidence="1">
        <text>ATP + protein L-histidine = ADP + protein N-phospho-L-histidine.</text>
        <dbReference type="EC" id="2.7.13.3"/>
    </reaction>
</comment>
<feature type="domain" description="Response regulatory" evidence="6">
    <location>
        <begin position="890"/>
        <end position="1009"/>
    </location>
</feature>
<dbReference type="Pfam" id="PF00072">
    <property type="entry name" value="Response_reg"/>
    <property type="match status" value="2"/>
</dbReference>
<evidence type="ECO:0000256" key="1">
    <source>
        <dbReference type="ARBA" id="ARBA00000085"/>
    </source>
</evidence>
<sequence length="1026" mass="112012">MMDKVPSGEFRGVAASLVATSMDRTSDIEERAPVRRQLRFLGDLRELMESLESAESAEGACALAAEALVANGRDVSCVFIYLVDREGEHTRLVARCGPGWVHDATIVLRQSAFCGATEVIGDLDRHVVVRERSAVGEVPRVGLIVPAKEPRGVMPRAILVIGLSDLDSAASLENELYAFFDLAATQLGSRIGRLYAEEQQRARTASMAARDRAKTDFVGTVSHEFRTPLTLVLGPIEDAIDDESLPHEHRARLALVRRNAQRLAKLADSLLDFSRVETGRVDAIFHEVDLPAFTADLASAFRSAIERAGLRLTLELAPLSAPAFVDRDMWEKIVLNLLSNALKFTFEGEIRVSLQQQGGCVELRVRDTGSGIPEAEIGRVFERFHRVRGVRSRTHEGTGIGLALVKDLVKIHGGDIAVESQLGTGTQFTVTIPTGSLHLPQSRVSRQQASARASAGVATYVEEALRWLPGSEERHSTLPPPSSSIVGVGPSASRARILLADDNADIRSYMTRLLGKHWDVTAVADGQAALDKAREHRPDLIVTDVMMPRMDGFALLRAIREDARLKTTPVILLTARAGQESTVEGFAAGADDYVLKPFSARELVARVRTHLELSRVRRQSEMEQETARTHAERLNRMKDEFLATVSHELRTPLQAILGWVKLLSDGQVKPERVAKAISVIERNARAQAQLIEDILDVSRIIAGKIRLDLKPVDMVGIIHGAIDTIRPAAQKKQVEVVCTLGPALGGVVGDSDRLQQVVWNLLSNAVKFTPSGGKVAIFATVSRGRVEIRVTDTGEGINPAFLPHVFERFRQADGTTTRSQGGLGLGLAIVRHIVELHGGTVEADSSGIGMGATFAVHLPVRTLMSTARFADRDSGTHATAASMRRLSGMRIMVVDDEEDARDLVMEVLRENGAEPRGARTVCDAMNMLDELRPDVILCDIGMPVDDGYTLIRRLRALEAERKTPPIPALALTAYARHEDKRKALEAGYHMHVPKPVEPAALVEAIARWSSPSHALTMEDLEETGTK</sequence>
<name>A0ABZ2LTM3_9BACT</name>
<dbReference type="InterPro" id="IPR036097">
    <property type="entry name" value="HisK_dim/P_sf"/>
</dbReference>
<dbReference type="InterPro" id="IPR011006">
    <property type="entry name" value="CheY-like_superfamily"/>
</dbReference>
<dbReference type="InterPro" id="IPR005467">
    <property type="entry name" value="His_kinase_dom"/>
</dbReference>
<evidence type="ECO:0000313" key="8">
    <source>
        <dbReference type="Proteomes" id="UP001370348"/>
    </source>
</evidence>
<dbReference type="EMBL" id="CP089984">
    <property type="protein sequence ID" value="WXB13198.1"/>
    <property type="molecule type" value="Genomic_DNA"/>
</dbReference>
<dbReference type="PANTHER" id="PTHR43547">
    <property type="entry name" value="TWO-COMPONENT HISTIDINE KINASE"/>
    <property type="match status" value="1"/>
</dbReference>
<dbReference type="InterPro" id="IPR003594">
    <property type="entry name" value="HATPase_dom"/>
</dbReference>
<evidence type="ECO:0000256" key="4">
    <source>
        <dbReference type="PROSITE-ProRule" id="PRU00169"/>
    </source>
</evidence>
<dbReference type="CDD" id="cd16922">
    <property type="entry name" value="HATPase_EvgS-ArcB-TorS-like"/>
    <property type="match status" value="2"/>
</dbReference>
<accession>A0ABZ2LTM3</accession>
<dbReference type="PROSITE" id="PS50109">
    <property type="entry name" value="HIS_KIN"/>
    <property type="match status" value="2"/>
</dbReference>
<dbReference type="PROSITE" id="PS50110">
    <property type="entry name" value="RESPONSE_REGULATORY"/>
    <property type="match status" value="2"/>
</dbReference>
<dbReference type="Pfam" id="PF02518">
    <property type="entry name" value="HATPase_c"/>
    <property type="match status" value="2"/>
</dbReference>
<protein>
    <recommendedName>
        <fullName evidence="2">histidine kinase</fullName>
        <ecNumber evidence="2">2.7.13.3</ecNumber>
    </recommendedName>
</protein>
<dbReference type="PANTHER" id="PTHR43547:SF2">
    <property type="entry name" value="HYBRID SIGNAL TRANSDUCTION HISTIDINE KINASE C"/>
    <property type="match status" value="1"/>
</dbReference>
<dbReference type="SUPFAM" id="SSF47384">
    <property type="entry name" value="Homodimeric domain of signal transducing histidine kinase"/>
    <property type="match status" value="1"/>
</dbReference>
<dbReference type="Gene3D" id="3.40.50.2300">
    <property type="match status" value="2"/>
</dbReference>
<keyword evidence="8" id="KW-1185">Reference proteome</keyword>
<dbReference type="SMART" id="SM00388">
    <property type="entry name" value="HisKA"/>
    <property type="match status" value="2"/>
</dbReference>
<evidence type="ECO:0000256" key="3">
    <source>
        <dbReference type="ARBA" id="ARBA00022553"/>
    </source>
</evidence>
<evidence type="ECO:0000259" key="5">
    <source>
        <dbReference type="PROSITE" id="PS50109"/>
    </source>
</evidence>
<evidence type="ECO:0000256" key="2">
    <source>
        <dbReference type="ARBA" id="ARBA00012438"/>
    </source>
</evidence>
<organism evidence="7 8">
    <name type="scientific">Pendulispora albinea</name>
    <dbReference type="NCBI Taxonomy" id="2741071"/>
    <lineage>
        <taxon>Bacteria</taxon>
        <taxon>Pseudomonadati</taxon>
        <taxon>Myxococcota</taxon>
        <taxon>Myxococcia</taxon>
        <taxon>Myxococcales</taxon>
        <taxon>Sorangiineae</taxon>
        <taxon>Pendulisporaceae</taxon>
        <taxon>Pendulispora</taxon>
    </lineage>
</organism>
<dbReference type="CDD" id="cd17574">
    <property type="entry name" value="REC_OmpR"/>
    <property type="match status" value="1"/>
</dbReference>
<dbReference type="InterPro" id="IPR003661">
    <property type="entry name" value="HisK_dim/P_dom"/>
</dbReference>
<dbReference type="SMART" id="SM00448">
    <property type="entry name" value="REC"/>
    <property type="match status" value="2"/>
</dbReference>
<proteinExistence type="predicted"/>
<dbReference type="SMART" id="SM00387">
    <property type="entry name" value="HATPase_c"/>
    <property type="match status" value="2"/>
</dbReference>
<dbReference type="InterPro" id="IPR004358">
    <property type="entry name" value="Sig_transdc_His_kin-like_C"/>
</dbReference>
<feature type="modified residue" description="4-aspartylphosphate" evidence="4">
    <location>
        <position position="939"/>
    </location>
</feature>
<evidence type="ECO:0000259" key="6">
    <source>
        <dbReference type="PROSITE" id="PS50110"/>
    </source>
</evidence>
<dbReference type="SUPFAM" id="SSF52172">
    <property type="entry name" value="CheY-like"/>
    <property type="match status" value="2"/>
</dbReference>
<reference evidence="7 8" key="1">
    <citation type="submission" date="2021-12" db="EMBL/GenBank/DDBJ databases">
        <title>Discovery of the Pendulisporaceae a myxobacterial family with distinct sporulation behavior and unique specialized metabolism.</title>
        <authorList>
            <person name="Garcia R."/>
            <person name="Popoff A."/>
            <person name="Bader C.D."/>
            <person name="Loehr J."/>
            <person name="Walesch S."/>
            <person name="Walt C."/>
            <person name="Boldt J."/>
            <person name="Bunk B."/>
            <person name="Haeckl F.J.F.P.J."/>
            <person name="Gunesch A.P."/>
            <person name="Birkelbach J."/>
            <person name="Nuebel U."/>
            <person name="Pietschmann T."/>
            <person name="Bach T."/>
            <person name="Mueller R."/>
        </authorList>
    </citation>
    <scope>NUCLEOTIDE SEQUENCE [LARGE SCALE GENOMIC DNA]</scope>
    <source>
        <strain evidence="7 8">MSr11954</strain>
    </source>
</reference>
<dbReference type="Proteomes" id="UP001370348">
    <property type="component" value="Chromosome"/>
</dbReference>
<dbReference type="RefSeq" id="WP_394822818.1">
    <property type="nucleotide sequence ID" value="NZ_CP089984.1"/>
</dbReference>
<dbReference type="CDD" id="cd17580">
    <property type="entry name" value="REC_2_DhkD-like"/>
    <property type="match status" value="1"/>
</dbReference>
<keyword evidence="3 4" id="KW-0597">Phosphoprotein</keyword>
<dbReference type="GO" id="GO:0005524">
    <property type="term" value="F:ATP binding"/>
    <property type="evidence" value="ECO:0007669"/>
    <property type="project" value="UniProtKB-KW"/>
</dbReference>
<dbReference type="CDD" id="cd00082">
    <property type="entry name" value="HisKA"/>
    <property type="match status" value="2"/>
</dbReference>
<dbReference type="Pfam" id="PF00512">
    <property type="entry name" value="HisKA"/>
    <property type="match status" value="2"/>
</dbReference>
<dbReference type="SUPFAM" id="SSF55874">
    <property type="entry name" value="ATPase domain of HSP90 chaperone/DNA topoisomerase II/histidine kinase"/>
    <property type="match status" value="2"/>
</dbReference>
<dbReference type="InterPro" id="IPR001789">
    <property type="entry name" value="Sig_transdc_resp-reg_receiver"/>
</dbReference>
<feature type="domain" description="Histidine kinase" evidence="5">
    <location>
        <begin position="220"/>
        <end position="436"/>
    </location>
</feature>